<proteinExistence type="predicted"/>
<dbReference type="Gramene" id="TKW07034">
    <property type="protein sequence ID" value="TKW07034"/>
    <property type="gene ID" value="SEVIR_7G280833v2"/>
</dbReference>
<protein>
    <submittedName>
        <fullName evidence="1">Uncharacterized protein</fullName>
    </submittedName>
</protein>
<name>A0A4U6TZB1_SETVI</name>
<reference evidence="1" key="1">
    <citation type="submission" date="2019-03" db="EMBL/GenBank/DDBJ databases">
        <title>WGS assembly of Setaria viridis.</title>
        <authorList>
            <person name="Huang P."/>
            <person name="Jenkins J."/>
            <person name="Grimwood J."/>
            <person name="Barry K."/>
            <person name="Healey A."/>
            <person name="Mamidi S."/>
            <person name="Sreedasyam A."/>
            <person name="Shu S."/>
            <person name="Feldman M."/>
            <person name="Wu J."/>
            <person name="Yu Y."/>
            <person name="Chen C."/>
            <person name="Johnson J."/>
            <person name="Rokhsar D."/>
            <person name="Baxter I."/>
            <person name="Schmutz J."/>
            <person name="Brutnell T."/>
            <person name="Kellogg E."/>
        </authorList>
    </citation>
    <scope>NUCLEOTIDE SEQUENCE [LARGE SCALE GENOMIC DNA]</scope>
</reference>
<dbReference type="AlphaFoldDB" id="A0A4U6TZB1"/>
<keyword evidence="2" id="KW-1185">Reference proteome</keyword>
<evidence type="ECO:0000313" key="1">
    <source>
        <dbReference type="EMBL" id="TKW07034.1"/>
    </source>
</evidence>
<organism evidence="1 2">
    <name type="scientific">Setaria viridis</name>
    <name type="common">Green bristlegrass</name>
    <name type="synonym">Setaria italica subsp. viridis</name>
    <dbReference type="NCBI Taxonomy" id="4556"/>
    <lineage>
        <taxon>Eukaryota</taxon>
        <taxon>Viridiplantae</taxon>
        <taxon>Streptophyta</taxon>
        <taxon>Embryophyta</taxon>
        <taxon>Tracheophyta</taxon>
        <taxon>Spermatophyta</taxon>
        <taxon>Magnoliopsida</taxon>
        <taxon>Liliopsida</taxon>
        <taxon>Poales</taxon>
        <taxon>Poaceae</taxon>
        <taxon>PACMAD clade</taxon>
        <taxon>Panicoideae</taxon>
        <taxon>Panicodae</taxon>
        <taxon>Paniceae</taxon>
        <taxon>Cenchrinae</taxon>
        <taxon>Setaria</taxon>
    </lineage>
</organism>
<sequence length="178" mass="19897">MPMGRSCRLRVDPWHRNDAHPTSIMCGSMCGPFVAIRIGATGPTQTSWMLSRSTRGNFCKNANPSMGDGENPSMGDGEMSMAGGEHHKISNVKHYCRLQMIGKYVSGYSPRQTYLVHELGAGFVFSMGTKMPLNSYLMNFLIRCFRCDKEALEIEKGAFIEIRPVRRICIICPILGRN</sequence>
<dbReference type="EMBL" id="CM016558">
    <property type="protein sequence ID" value="TKW07034.1"/>
    <property type="molecule type" value="Genomic_DNA"/>
</dbReference>
<dbReference type="Proteomes" id="UP000298652">
    <property type="component" value="Chromosome 7"/>
</dbReference>
<gene>
    <name evidence="1" type="ORF">SEVIR_7G280833v2</name>
</gene>
<accession>A0A4U6TZB1</accession>
<evidence type="ECO:0000313" key="2">
    <source>
        <dbReference type="Proteomes" id="UP000298652"/>
    </source>
</evidence>